<sequence length="212" mass="22843">MSPLIQKLHPALRLGQRLTMATSGKPLFSRQGGWDGGSTLHCTAMALALLGKLSDPVHVWRYAHGPEARFWDRASPHYLHGLTLAELASLIWELNCGLRPVTAEGRSAEVLRFCAQELAKGWPVVIGWHTQYPASAHAALVVGVEGRQRARGFVPHALLLLDPAETGPGLAAFNARLEFGKAGGRTTYVIATGRRPVAIEGCVSIRRSDGTA</sequence>
<evidence type="ECO:0000313" key="2">
    <source>
        <dbReference type="Proteomes" id="UP000318943"/>
    </source>
</evidence>
<evidence type="ECO:0000313" key="1">
    <source>
        <dbReference type="EMBL" id="TSP14656.1"/>
    </source>
</evidence>
<name>A0ABY3EUK8_9BURK</name>
<organism evidence="1 2">
    <name type="scientific">Cupriavidus campinensis</name>
    <dbReference type="NCBI Taxonomy" id="151783"/>
    <lineage>
        <taxon>Bacteria</taxon>
        <taxon>Pseudomonadati</taxon>
        <taxon>Pseudomonadota</taxon>
        <taxon>Betaproteobacteria</taxon>
        <taxon>Burkholderiales</taxon>
        <taxon>Burkholderiaceae</taxon>
        <taxon>Cupriavidus</taxon>
    </lineage>
</organism>
<protein>
    <recommendedName>
        <fullName evidence="3">Peptidase C39-like domain-containing protein</fullName>
    </recommendedName>
</protein>
<dbReference type="RefSeq" id="WP_020206149.1">
    <property type="nucleotide sequence ID" value="NZ_VCIZ01000001.1"/>
</dbReference>
<accession>A0ABY3EUK8</accession>
<dbReference type="Proteomes" id="UP000318943">
    <property type="component" value="Unassembled WGS sequence"/>
</dbReference>
<keyword evidence="2" id="KW-1185">Reference proteome</keyword>
<reference evidence="1 2" key="1">
    <citation type="submission" date="2019-05" db="EMBL/GenBank/DDBJ databases">
        <title>Whole genome sequence analysis of Cupriavidus campinensis S14E4C strain.</title>
        <authorList>
            <person name="Abbaszade G."/>
            <person name="Szabo A."/>
            <person name="Toumi M."/>
            <person name="Toth E."/>
        </authorList>
    </citation>
    <scope>NUCLEOTIDE SEQUENCE [LARGE SCALE GENOMIC DNA]</scope>
    <source>
        <strain evidence="1 2">S14E4C</strain>
    </source>
</reference>
<gene>
    <name evidence="1" type="ORF">FGG12_03165</name>
</gene>
<evidence type="ECO:0008006" key="3">
    <source>
        <dbReference type="Google" id="ProtNLM"/>
    </source>
</evidence>
<proteinExistence type="predicted"/>
<comment type="caution">
    <text evidence="1">The sequence shown here is derived from an EMBL/GenBank/DDBJ whole genome shotgun (WGS) entry which is preliminary data.</text>
</comment>
<dbReference type="EMBL" id="VCIZ01000001">
    <property type="protein sequence ID" value="TSP14656.1"/>
    <property type="molecule type" value="Genomic_DNA"/>
</dbReference>